<dbReference type="EMBL" id="KB303528">
    <property type="protein sequence ID" value="ELU03038.1"/>
    <property type="molecule type" value="Genomic_DNA"/>
</dbReference>
<dbReference type="HOGENOM" id="CLU_1134477_0_0_1"/>
<reference evidence="2 4" key="2">
    <citation type="journal article" date="2013" name="Nature">
        <title>Insights into bilaterian evolution from three spiralian genomes.</title>
        <authorList>
            <person name="Simakov O."/>
            <person name="Marletaz F."/>
            <person name="Cho S.J."/>
            <person name="Edsinger-Gonzales E."/>
            <person name="Havlak P."/>
            <person name="Hellsten U."/>
            <person name="Kuo D.H."/>
            <person name="Larsson T."/>
            <person name="Lv J."/>
            <person name="Arendt D."/>
            <person name="Savage R."/>
            <person name="Osoegawa K."/>
            <person name="de Jong P."/>
            <person name="Grimwood J."/>
            <person name="Chapman J.A."/>
            <person name="Shapiro H."/>
            <person name="Aerts A."/>
            <person name="Otillar R.P."/>
            <person name="Terry A.Y."/>
            <person name="Boore J.L."/>
            <person name="Grigoriev I.V."/>
            <person name="Lindberg D.R."/>
            <person name="Seaver E.C."/>
            <person name="Weisblat D.A."/>
            <person name="Putnam N.H."/>
            <person name="Rokhsar D.S."/>
        </authorList>
    </citation>
    <scope>NUCLEOTIDE SEQUENCE</scope>
    <source>
        <strain evidence="2 4">I ESC-2004</strain>
    </source>
</reference>
<dbReference type="EMBL" id="AMQN01024716">
    <property type="status" value="NOT_ANNOTATED_CDS"/>
    <property type="molecule type" value="Genomic_DNA"/>
</dbReference>
<reference evidence="4" key="1">
    <citation type="submission" date="2012-12" db="EMBL/GenBank/DDBJ databases">
        <authorList>
            <person name="Hellsten U."/>
            <person name="Grimwood J."/>
            <person name="Chapman J.A."/>
            <person name="Shapiro H."/>
            <person name="Aerts A."/>
            <person name="Otillar R.P."/>
            <person name="Terry A.Y."/>
            <person name="Boore J.L."/>
            <person name="Simakov O."/>
            <person name="Marletaz F."/>
            <person name="Cho S.-J."/>
            <person name="Edsinger-Gonzales E."/>
            <person name="Havlak P."/>
            <person name="Kuo D.-H."/>
            <person name="Larsson T."/>
            <person name="Lv J."/>
            <person name="Arendt D."/>
            <person name="Savage R."/>
            <person name="Osoegawa K."/>
            <person name="de Jong P."/>
            <person name="Lindberg D.R."/>
            <person name="Seaver E.C."/>
            <person name="Weisblat D.A."/>
            <person name="Putnam N.H."/>
            <person name="Grigoriev I.V."/>
            <person name="Rokhsar D.S."/>
        </authorList>
    </citation>
    <scope>NUCLEOTIDE SEQUENCE</scope>
    <source>
        <strain evidence="4">I ESC-2004</strain>
    </source>
</reference>
<feature type="compositionally biased region" description="Basic and acidic residues" evidence="1">
    <location>
        <begin position="107"/>
        <end position="117"/>
    </location>
</feature>
<accession>R7UGX3</accession>
<feature type="compositionally biased region" description="Polar residues" evidence="1">
    <location>
        <begin position="127"/>
        <end position="140"/>
    </location>
</feature>
<evidence type="ECO:0000313" key="2">
    <source>
        <dbReference type="EMBL" id="ELU03038.1"/>
    </source>
</evidence>
<dbReference type="EnsemblMetazoa" id="CapteT206094">
    <property type="protein sequence ID" value="CapteP206094"/>
    <property type="gene ID" value="CapteG206094"/>
</dbReference>
<evidence type="ECO:0000256" key="1">
    <source>
        <dbReference type="SAM" id="MobiDB-lite"/>
    </source>
</evidence>
<evidence type="ECO:0000313" key="3">
    <source>
        <dbReference type="EnsemblMetazoa" id="CapteP206094"/>
    </source>
</evidence>
<evidence type="ECO:0000313" key="4">
    <source>
        <dbReference type="Proteomes" id="UP000014760"/>
    </source>
</evidence>
<sequence>MRKAPSTSTTSSKEIYKECLKVNVDKLTSKAVIHLQQSTESDHRIIIREPLFNRRDADGAGNKLDALEASVLQIGQCATITTKIRLWEKVCRASNRKQPSFSKTKVHKIEDKHHETPQDDDEDGDQESVSFHTLSTSSGPQAPHLRPMWFSTTDSSTVHLVEAEIDSSAGCNTIPLYLYKKTIGIGMEPTDVKIKAYGDHSVKTIGSTLLRLRIRNDDFKWVMFASTPSLDDISLRRWATSDFHL</sequence>
<organism evidence="2">
    <name type="scientific">Capitella teleta</name>
    <name type="common">Polychaete worm</name>
    <dbReference type="NCBI Taxonomy" id="283909"/>
    <lineage>
        <taxon>Eukaryota</taxon>
        <taxon>Metazoa</taxon>
        <taxon>Spiralia</taxon>
        <taxon>Lophotrochozoa</taxon>
        <taxon>Annelida</taxon>
        <taxon>Polychaeta</taxon>
        <taxon>Sedentaria</taxon>
        <taxon>Scolecida</taxon>
        <taxon>Capitellidae</taxon>
        <taxon>Capitella</taxon>
    </lineage>
</organism>
<feature type="region of interest" description="Disordered" evidence="1">
    <location>
        <begin position="101"/>
        <end position="145"/>
    </location>
</feature>
<proteinExistence type="predicted"/>
<keyword evidence="4" id="KW-1185">Reference proteome</keyword>
<protein>
    <submittedName>
        <fullName evidence="2 3">Uncharacterized protein</fullName>
    </submittedName>
</protein>
<dbReference type="Proteomes" id="UP000014760">
    <property type="component" value="Unassembled WGS sequence"/>
</dbReference>
<reference evidence="3" key="3">
    <citation type="submission" date="2015-06" db="UniProtKB">
        <authorList>
            <consortium name="EnsemblMetazoa"/>
        </authorList>
    </citation>
    <scope>IDENTIFICATION</scope>
</reference>
<dbReference type="AlphaFoldDB" id="R7UGX3"/>
<name>R7UGX3_CAPTE</name>
<gene>
    <name evidence="2" type="ORF">CAPTEDRAFT_206094</name>
</gene>